<organism evidence="1 2">
    <name type="scientific">Sodaliphilus pleomorphus</name>
    <dbReference type="NCBI Taxonomy" id="2606626"/>
    <lineage>
        <taxon>Bacteria</taxon>
        <taxon>Pseudomonadati</taxon>
        <taxon>Bacteroidota</taxon>
        <taxon>Bacteroidia</taxon>
        <taxon>Bacteroidales</taxon>
        <taxon>Muribaculaceae</taxon>
        <taxon>Sodaliphilus</taxon>
    </lineage>
</organism>
<evidence type="ECO:0008006" key="3">
    <source>
        <dbReference type="Google" id="ProtNLM"/>
    </source>
</evidence>
<protein>
    <recommendedName>
        <fullName evidence="3">Phage major capsid protein</fullName>
    </recommendedName>
</protein>
<proteinExistence type="predicted"/>
<dbReference type="AlphaFoldDB" id="A0A6L5XGP2"/>
<evidence type="ECO:0000313" key="2">
    <source>
        <dbReference type="Proteomes" id="UP000483362"/>
    </source>
</evidence>
<reference evidence="1 2" key="1">
    <citation type="submission" date="2019-08" db="EMBL/GenBank/DDBJ databases">
        <title>In-depth cultivation of the pig gut microbiome towards novel bacterial diversity and tailored functional studies.</title>
        <authorList>
            <person name="Wylensek D."/>
            <person name="Hitch T.C.A."/>
            <person name="Clavel T."/>
        </authorList>
    </citation>
    <scope>NUCLEOTIDE SEQUENCE [LARGE SCALE GENOMIC DNA]</scope>
    <source>
        <strain evidence="1 2">Oil-RF-744-WCA-WT-10</strain>
    </source>
</reference>
<keyword evidence="2" id="KW-1185">Reference proteome</keyword>
<name>A0A6L5XGP2_9BACT</name>
<gene>
    <name evidence="1" type="ORF">FYJ29_13005</name>
</gene>
<dbReference type="EMBL" id="VULT01000029">
    <property type="protein sequence ID" value="MSS18666.1"/>
    <property type="molecule type" value="Genomic_DNA"/>
</dbReference>
<dbReference type="Proteomes" id="UP000483362">
    <property type="component" value="Unassembled WGS sequence"/>
</dbReference>
<comment type="caution">
    <text evidence="1">The sequence shown here is derived from an EMBL/GenBank/DDBJ whole genome shotgun (WGS) entry which is preliminary data.</text>
</comment>
<dbReference type="RefSeq" id="WP_154328107.1">
    <property type="nucleotide sequence ID" value="NZ_CP045696.1"/>
</dbReference>
<sequence>MGKMTITPEQLQLSGHKFRTELLQMPVHAMQETLQYMTLRRGIRYAESVGELTGNIELGPYSETRIDNDGMNIKGRTLYTFLGSVVKKFSPNSVVKSIYDAAITKGENLKNVDIALRVLSYLTAKLGGNLQSHIWDAVRDDDGTTSVDLFNGFDTITTSEIKATTPTISTTIGNLFEFTEAITANNAVDQLKAFCEKASELLVDSGQQVKLFCSPAIYRAYLKDYQSTVGAIPYNTEYKKTVVEGFENVSFVPLYNKANSPYIHLSTQGNMLVGVNQEGEEENITIEKHEAFVLQFIATMFFGVQFESISPERLLVGKLKTA</sequence>
<accession>A0A6L5XGP2</accession>
<evidence type="ECO:0000313" key="1">
    <source>
        <dbReference type="EMBL" id="MSS18666.1"/>
    </source>
</evidence>